<dbReference type="STRING" id="205917.A0A4Y9Z9J8"/>
<dbReference type="PANTHER" id="PTHR22950">
    <property type="entry name" value="AMINO ACID TRANSPORTER"/>
    <property type="match status" value="1"/>
</dbReference>
<feature type="transmembrane region" description="Helical" evidence="10">
    <location>
        <begin position="1163"/>
        <end position="1185"/>
    </location>
</feature>
<dbReference type="GO" id="GO:0005290">
    <property type="term" value="F:L-histidine transmembrane transporter activity"/>
    <property type="evidence" value="ECO:0007669"/>
    <property type="project" value="TreeGrafter"/>
</dbReference>
<evidence type="ECO:0000256" key="5">
    <source>
        <dbReference type="ARBA" id="ARBA00022692"/>
    </source>
</evidence>
<dbReference type="OrthoDB" id="438545at2759"/>
<feature type="transmembrane region" description="Helical" evidence="10">
    <location>
        <begin position="1197"/>
        <end position="1222"/>
    </location>
</feature>
<feature type="compositionally biased region" description="Polar residues" evidence="9">
    <location>
        <begin position="179"/>
        <end position="189"/>
    </location>
</feature>
<keyword evidence="3" id="KW-0813">Transport</keyword>
<feature type="compositionally biased region" description="Basic and acidic residues" evidence="9">
    <location>
        <begin position="28"/>
        <end position="45"/>
    </location>
</feature>
<dbReference type="GO" id="GO:0005302">
    <property type="term" value="F:L-tyrosine transmembrane transporter activity"/>
    <property type="evidence" value="ECO:0007669"/>
    <property type="project" value="TreeGrafter"/>
</dbReference>
<dbReference type="AlphaFoldDB" id="A0A4Y9Z9J8"/>
<dbReference type="GO" id="GO:0000329">
    <property type="term" value="C:fungal-type vacuole membrane"/>
    <property type="evidence" value="ECO:0007669"/>
    <property type="project" value="TreeGrafter"/>
</dbReference>
<evidence type="ECO:0000256" key="1">
    <source>
        <dbReference type="ARBA" id="ARBA00004128"/>
    </source>
</evidence>
<evidence type="ECO:0000256" key="8">
    <source>
        <dbReference type="ARBA" id="ARBA00023136"/>
    </source>
</evidence>
<feature type="compositionally biased region" description="Polar residues" evidence="9">
    <location>
        <begin position="367"/>
        <end position="396"/>
    </location>
</feature>
<feature type="region of interest" description="Disordered" evidence="9">
    <location>
        <begin position="421"/>
        <end position="474"/>
    </location>
</feature>
<feature type="transmembrane region" description="Helical" evidence="10">
    <location>
        <begin position="1065"/>
        <end position="1087"/>
    </location>
</feature>
<feature type="compositionally biased region" description="Polar residues" evidence="9">
    <location>
        <begin position="514"/>
        <end position="527"/>
    </location>
</feature>
<name>A0A4Y9Z9J8_9AGAM</name>
<feature type="region of interest" description="Disordered" evidence="9">
    <location>
        <begin position="540"/>
        <end position="606"/>
    </location>
</feature>
<feature type="region of interest" description="Disordered" evidence="9">
    <location>
        <begin position="235"/>
        <end position="255"/>
    </location>
</feature>
<feature type="region of interest" description="Disordered" evidence="9">
    <location>
        <begin position="333"/>
        <end position="406"/>
    </location>
</feature>
<dbReference type="PANTHER" id="PTHR22950:SF678">
    <property type="entry name" value="VACUOLAR AMINO ACID TRANSPORTER 5-RELATED"/>
    <property type="match status" value="1"/>
</dbReference>
<feature type="transmembrane region" description="Helical" evidence="10">
    <location>
        <begin position="832"/>
        <end position="857"/>
    </location>
</feature>
<feature type="compositionally biased region" description="Polar residues" evidence="9">
    <location>
        <begin position="76"/>
        <end position="97"/>
    </location>
</feature>
<feature type="transmembrane region" description="Helical" evidence="10">
    <location>
        <begin position="959"/>
        <end position="978"/>
    </location>
</feature>
<evidence type="ECO:0000256" key="7">
    <source>
        <dbReference type="ARBA" id="ARBA00022989"/>
    </source>
</evidence>
<feature type="transmembrane region" description="Helical" evidence="10">
    <location>
        <begin position="998"/>
        <end position="1018"/>
    </location>
</feature>
<feature type="compositionally biased region" description="Polar residues" evidence="9">
    <location>
        <begin position="237"/>
        <end position="246"/>
    </location>
</feature>
<feature type="transmembrane region" description="Helical" evidence="10">
    <location>
        <begin position="1030"/>
        <end position="1053"/>
    </location>
</feature>
<feature type="region of interest" description="Disordered" evidence="9">
    <location>
        <begin position="491"/>
        <end position="527"/>
    </location>
</feature>
<evidence type="ECO:0000313" key="13">
    <source>
        <dbReference type="Proteomes" id="UP000298327"/>
    </source>
</evidence>
<dbReference type="Proteomes" id="UP000298327">
    <property type="component" value="Unassembled WGS sequence"/>
</dbReference>
<dbReference type="GO" id="GO:0015194">
    <property type="term" value="F:L-serine transmembrane transporter activity"/>
    <property type="evidence" value="ECO:0007669"/>
    <property type="project" value="TreeGrafter"/>
</dbReference>
<evidence type="ECO:0000256" key="3">
    <source>
        <dbReference type="ARBA" id="ARBA00022448"/>
    </source>
</evidence>
<keyword evidence="8 10" id="KW-0472">Membrane</keyword>
<dbReference type="GO" id="GO:0015189">
    <property type="term" value="F:L-lysine transmembrane transporter activity"/>
    <property type="evidence" value="ECO:0007669"/>
    <property type="project" value="TreeGrafter"/>
</dbReference>
<keyword evidence="7 10" id="KW-1133">Transmembrane helix</keyword>
<feature type="region of interest" description="Disordered" evidence="9">
    <location>
        <begin position="74"/>
        <end position="156"/>
    </location>
</feature>
<evidence type="ECO:0000256" key="2">
    <source>
        <dbReference type="ARBA" id="ARBA00008066"/>
    </source>
</evidence>
<comment type="caution">
    <text evidence="12">The sequence shown here is derived from an EMBL/GenBank/DDBJ whole genome shotgun (WGS) entry which is preliminary data.</text>
</comment>
<dbReference type="InterPro" id="IPR013057">
    <property type="entry name" value="AA_transpt_TM"/>
</dbReference>
<sequence>MGFLKRFLSIGSKRHKKKHAPLPAELPNTDHENRRRLEQEQEATARRLLRSSSSHFSVVSEVVDYASLPPLPHPINSLSPTPTGTSSDSASVQTRGTYTVKVHGRKVHARTEFPNANPRMETPTKRSDDDDSDSSSSRQKLSAITPRDKNRLHRLRQDPSVASLLDMYDSHGRLDDKAFSNSFSASSEGQPEGKPQVKRNGSTLRQLLGSPIRNSATEGDISWAERFLGEADATIDAGQSASSTESLGLETLTDPPFDNDHSIHVHYDTTVTPEHDLSTTDSENYPAFSSMEVELSMADDTAEFTKPAQSQTEELSTPRRASSVFGFLLEKDQAKGSPSDPERPLPALPTHLNADSSTDSDPRDIKSSTSPSDTTDFLSPANNDNSGSVEATSSAGSIIDDPPQTATIVNRTPIARNILRETRAQQLTVTPSSIPTSRIPRGPRGPRISTYGTPGAPETPISALSVKSDAKPSSIPVRDALRTTTNAKPFIVPLKSEGSTTPAAVRKAQRRTASHGSNTFSPRMNESTLTLVGDKTIIASSNKASRIKPPKDGGKENGPSPNTSLDNTKDSMSRSSSSARTRLPMTPARTRALFDVPPSPASSTELSPIAQQMMAEAREHRARSRADDRKKNRFAVISPRDYFVHAVTIFASRISHLAPLCYDVLFRFYKHSSVSLLDTTAHTPIAADIDPRLVATDDYKYAGVRKSWLGCPVRPSAAGARASAVDTLHTPERRPLSPFRHSRFEEDEDEEFEMVQTYGVAPPRDDGERDGVGQGVSESSGLLGGGGGDGVGLAKGKREGHATLTSSVSNLANTIIGSGMLTFPLAMASAGIIPGVITCMFSGAVASFGLYLLSVCARSAPHRAASFFAVANLTFPRAAIFFDAAIAIKCFGVSISYLIIIKGLLPNVVASLYHDLTSPDTNPPAWTQDGRNWISVLMVILIPLAFLRRLDSLRHTSYIALFSVAYLILIVIVCYFHPLKGSTPPGEIHLIKFTPNFVSTFPIQVFAFTCAQNLFPIFNEVKTNSQKRMNIIIGTSIGSATLTYEIIAVFGYLTFGSHVGANIIASYPSTSLFIAVGQLAIAILVMFSYPLQVHPCRNCLDKVFHFSAGKPAIVDSENEDEDEVDDDEHSHVEMSALKHTLLTAGIIASGFTIAYFVDDLQMVLSFVGATGSTTISFILPGLFYWKLSQNAVGANKTLSRAALALAAYGSFILVFCLSFNIYQLVWPGVKGNEE</sequence>
<feature type="transmembrane region" description="Helical" evidence="10">
    <location>
        <begin position="1140"/>
        <end position="1157"/>
    </location>
</feature>
<comment type="subcellular location">
    <subcellularLocation>
        <location evidence="1">Vacuole membrane</location>
        <topology evidence="1">Multi-pass membrane protein</topology>
    </subcellularLocation>
</comment>
<keyword evidence="13" id="KW-1185">Reference proteome</keyword>
<organism evidence="12 13">
    <name type="scientific">Dentipellis fragilis</name>
    <dbReference type="NCBI Taxonomy" id="205917"/>
    <lineage>
        <taxon>Eukaryota</taxon>
        <taxon>Fungi</taxon>
        <taxon>Dikarya</taxon>
        <taxon>Basidiomycota</taxon>
        <taxon>Agaricomycotina</taxon>
        <taxon>Agaricomycetes</taxon>
        <taxon>Russulales</taxon>
        <taxon>Hericiaceae</taxon>
        <taxon>Dentipellis</taxon>
    </lineage>
</organism>
<feature type="transmembrane region" description="Helical" evidence="10">
    <location>
        <begin position="930"/>
        <end position="947"/>
    </location>
</feature>
<comment type="similarity">
    <text evidence="2">Belongs to the amino acid/polyamine transporter 2 family.</text>
</comment>
<accession>A0A4Y9Z9J8</accession>
<reference evidence="12 13" key="1">
    <citation type="submission" date="2019-02" db="EMBL/GenBank/DDBJ databases">
        <title>Genome sequencing of the rare red list fungi Dentipellis fragilis.</title>
        <authorList>
            <person name="Buettner E."/>
            <person name="Kellner H."/>
        </authorList>
    </citation>
    <scope>NUCLEOTIDE SEQUENCE [LARGE SCALE GENOMIC DNA]</scope>
    <source>
        <strain evidence="12 13">DSM 105465</strain>
    </source>
</reference>
<feature type="region of interest" description="Disordered" evidence="9">
    <location>
        <begin position="8"/>
        <end position="49"/>
    </location>
</feature>
<dbReference type="Pfam" id="PF01490">
    <property type="entry name" value="Aa_trans"/>
    <property type="match status" value="1"/>
</dbReference>
<dbReference type="EMBL" id="SEOQ01000047">
    <property type="protein sequence ID" value="TFY71526.1"/>
    <property type="molecule type" value="Genomic_DNA"/>
</dbReference>
<evidence type="ECO:0000256" key="10">
    <source>
        <dbReference type="SAM" id="Phobius"/>
    </source>
</evidence>
<feature type="region of interest" description="Disordered" evidence="9">
    <location>
        <begin position="179"/>
        <end position="200"/>
    </location>
</feature>
<keyword evidence="5 10" id="KW-0812">Transmembrane</keyword>
<evidence type="ECO:0000256" key="9">
    <source>
        <dbReference type="SAM" id="MobiDB-lite"/>
    </source>
</evidence>
<keyword evidence="4" id="KW-0926">Vacuole</keyword>
<feature type="compositionally biased region" description="Low complexity" evidence="9">
    <location>
        <begin position="430"/>
        <end position="450"/>
    </location>
</feature>
<evidence type="ECO:0000256" key="4">
    <source>
        <dbReference type="ARBA" id="ARBA00022554"/>
    </source>
</evidence>
<feature type="domain" description="Amino acid transporter transmembrane" evidence="11">
    <location>
        <begin position="802"/>
        <end position="1217"/>
    </location>
</feature>
<gene>
    <name evidence="12" type="ORF">EVG20_g1471</name>
</gene>
<evidence type="ECO:0000259" key="11">
    <source>
        <dbReference type="Pfam" id="PF01490"/>
    </source>
</evidence>
<feature type="region of interest" description="Disordered" evidence="9">
    <location>
        <begin position="760"/>
        <end position="786"/>
    </location>
</feature>
<dbReference type="GO" id="GO:0005313">
    <property type="term" value="F:L-glutamate transmembrane transporter activity"/>
    <property type="evidence" value="ECO:0007669"/>
    <property type="project" value="TreeGrafter"/>
</dbReference>
<proteinExistence type="inferred from homology"/>
<keyword evidence="6" id="KW-0029">Amino-acid transport</keyword>
<evidence type="ECO:0000256" key="6">
    <source>
        <dbReference type="ARBA" id="ARBA00022970"/>
    </source>
</evidence>
<evidence type="ECO:0000313" key="12">
    <source>
        <dbReference type="EMBL" id="TFY71526.1"/>
    </source>
</evidence>
<dbReference type="GO" id="GO:0061459">
    <property type="term" value="F:L-arginine transmembrane transporter activity"/>
    <property type="evidence" value="ECO:0007669"/>
    <property type="project" value="TreeGrafter"/>
</dbReference>
<protein>
    <recommendedName>
        <fullName evidence="11">Amino acid transporter transmembrane domain-containing protein</fullName>
    </recommendedName>
</protein>